<dbReference type="KEGG" id="bbh:BN112_3854"/>
<feature type="transmembrane region" description="Helical" evidence="9">
    <location>
        <begin position="95"/>
        <end position="119"/>
    </location>
</feature>
<evidence type="ECO:0000256" key="9">
    <source>
        <dbReference type="SAM" id="Phobius"/>
    </source>
</evidence>
<evidence type="ECO:0000256" key="5">
    <source>
        <dbReference type="ARBA" id="ARBA00022970"/>
    </source>
</evidence>
<name>A0A0C6PAY4_BORBO</name>
<feature type="transmembrane region" description="Helical" evidence="9">
    <location>
        <begin position="227"/>
        <end position="248"/>
    </location>
</feature>
<evidence type="ECO:0000256" key="1">
    <source>
        <dbReference type="ARBA" id="ARBA00004651"/>
    </source>
</evidence>
<dbReference type="AlphaFoldDB" id="A0A0C6PAY4"/>
<dbReference type="Proteomes" id="UP000007564">
    <property type="component" value="Chromosome"/>
</dbReference>
<feature type="transmembrane region" description="Helical" evidence="9">
    <location>
        <begin position="6"/>
        <end position="29"/>
    </location>
</feature>
<accession>A0A0C6PAY4</accession>
<keyword evidence="7 9" id="KW-0472">Membrane</keyword>
<dbReference type="Pfam" id="PF02653">
    <property type="entry name" value="BPD_transp_2"/>
    <property type="match status" value="1"/>
</dbReference>
<dbReference type="PANTHER" id="PTHR11795">
    <property type="entry name" value="BRANCHED-CHAIN AMINO ACID TRANSPORT SYSTEM PERMEASE PROTEIN LIVH"/>
    <property type="match status" value="1"/>
</dbReference>
<evidence type="ECO:0000256" key="2">
    <source>
        <dbReference type="ARBA" id="ARBA00022448"/>
    </source>
</evidence>
<evidence type="ECO:0000256" key="8">
    <source>
        <dbReference type="ARBA" id="ARBA00037998"/>
    </source>
</evidence>
<dbReference type="GO" id="GO:0022857">
    <property type="term" value="F:transmembrane transporter activity"/>
    <property type="evidence" value="ECO:0007669"/>
    <property type="project" value="InterPro"/>
</dbReference>
<dbReference type="RefSeq" id="WP_015064902.1">
    <property type="nucleotide sequence ID" value="NC_019382.1"/>
</dbReference>
<evidence type="ECO:0000313" key="10">
    <source>
        <dbReference type="EMBL" id="CCJ55768.1"/>
    </source>
</evidence>
<reference evidence="10 11" key="1">
    <citation type="journal article" date="2012" name="BMC Genomics">
        <title>Comparative genomics of the classical Bordetella subspecies: the evolution and exchange of virulence-associated diversity amongst closely related pathogens.</title>
        <authorList>
            <person name="Park J."/>
            <person name="Zhang Y."/>
            <person name="Buboltz A.M."/>
            <person name="Zhang X."/>
            <person name="Schuster S.C."/>
            <person name="Ahuja U."/>
            <person name="Liu M."/>
            <person name="Miller J.F."/>
            <person name="Sebaihia M."/>
            <person name="Bentley S.D."/>
            <person name="Parkhill J."/>
            <person name="Harvill E.T."/>
        </authorList>
    </citation>
    <scope>NUCLEOTIDE SEQUENCE [LARGE SCALE GENOMIC DNA]</scope>
    <source>
        <strain evidence="10 11">253</strain>
    </source>
</reference>
<evidence type="ECO:0000256" key="3">
    <source>
        <dbReference type="ARBA" id="ARBA00022475"/>
    </source>
</evidence>
<dbReference type="GO" id="GO:0005886">
    <property type="term" value="C:plasma membrane"/>
    <property type="evidence" value="ECO:0007669"/>
    <property type="project" value="UniProtKB-SubCell"/>
</dbReference>
<proteinExistence type="inferred from homology"/>
<evidence type="ECO:0000256" key="6">
    <source>
        <dbReference type="ARBA" id="ARBA00022989"/>
    </source>
</evidence>
<feature type="transmembrane region" description="Helical" evidence="9">
    <location>
        <begin position="139"/>
        <end position="158"/>
    </location>
</feature>
<keyword evidence="2" id="KW-0813">Transport</keyword>
<organism evidence="10 11">
    <name type="scientific">Bordetella bronchiseptica 253</name>
    <dbReference type="NCBI Taxonomy" id="568707"/>
    <lineage>
        <taxon>Bacteria</taxon>
        <taxon>Pseudomonadati</taxon>
        <taxon>Pseudomonadota</taxon>
        <taxon>Betaproteobacteria</taxon>
        <taxon>Burkholderiales</taxon>
        <taxon>Alcaligenaceae</taxon>
        <taxon>Bordetella</taxon>
    </lineage>
</organism>
<keyword evidence="6 9" id="KW-1133">Transmembrane helix</keyword>
<dbReference type="InterPro" id="IPR052157">
    <property type="entry name" value="BCAA_transport_permease"/>
</dbReference>
<evidence type="ECO:0000256" key="7">
    <source>
        <dbReference type="ARBA" id="ARBA00023136"/>
    </source>
</evidence>
<keyword evidence="3" id="KW-1003">Cell membrane</keyword>
<keyword evidence="4 9" id="KW-0812">Transmembrane</keyword>
<dbReference type="PANTHER" id="PTHR11795:SF450">
    <property type="entry name" value="ABC TRANSPORTER PERMEASE PROTEIN"/>
    <property type="match status" value="1"/>
</dbReference>
<dbReference type="EMBL" id="HE965806">
    <property type="protein sequence ID" value="CCJ55768.1"/>
    <property type="molecule type" value="Genomic_DNA"/>
</dbReference>
<protein>
    <submittedName>
        <fullName evidence="10">Branched-chain amino acid transport system permease protein</fullName>
    </submittedName>
</protein>
<sequence length="290" mass="31304">MDHFLQQLIYGLSVGSTYAMIALAITLVFRGMDIINFAQGEIFMVGAFLGYVFHVDLGLSMWLAFPLAIASALVFGSFLERVFMRRLENSNQLSLFMMTVALFILLRSAAQLVFGSSAYRFPPLSEHAASIGSVRISDQYLIVIGMTLLIMLLLYLLFTRTPLGLSVRAVAQDKTTARMMGINVSRINNFTVALCSALGAAAGIVYAPIAVLSFDMGNLIMLKGFTAALLGGLGLLSGAVLGGIMLGVIEQFGTLLINSAYKDLVSFSILLLIILVKPNGILGKKQIKKV</sequence>
<feature type="transmembrane region" description="Helical" evidence="9">
    <location>
        <begin position="59"/>
        <end position="83"/>
    </location>
</feature>
<gene>
    <name evidence="10" type="ORF">BN112_3854</name>
</gene>
<evidence type="ECO:0000256" key="4">
    <source>
        <dbReference type="ARBA" id="ARBA00022692"/>
    </source>
</evidence>
<dbReference type="GO" id="GO:0006865">
    <property type="term" value="P:amino acid transport"/>
    <property type="evidence" value="ECO:0007669"/>
    <property type="project" value="UniProtKB-KW"/>
</dbReference>
<feature type="transmembrane region" description="Helical" evidence="9">
    <location>
        <begin position="187"/>
        <end position="207"/>
    </location>
</feature>
<dbReference type="OrthoDB" id="25113at2"/>
<dbReference type="CDD" id="cd06582">
    <property type="entry name" value="TM_PBP1_LivH_like"/>
    <property type="match status" value="1"/>
</dbReference>
<keyword evidence="5" id="KW-0029">Amino-acid transport</keyword>
<comment type="subcellular location">
    <subcellularLocation>
        <location evidence="1">Cell membrane</location>
        <topology evidence="1">Multi-pass membrane protein</topology>
    </subcellularLocation>
</comment>
<dbReference type="InterPro" id="IPR001851">
    <property type="entry name" value="ABC_transp_permease"/>
</dbReference>
<dbReference type="HOGENOM" id="CLU_039929_3_0_4"/>
<evidence type="ECO:0000313" key="11">
    <source>
        <dbReference type="Proteomes" id="UP000007564"/>
    </source>
</evidence>
<comment type="similarity">
    <text evidence="8">Belongs to the binding-protein-dependent transport system permease family. LivHM subfamily.</text>
</comment>
<feature type="transmembrane region" description="Helical" evidence="9">
    <location>
        <begin position="260"/>
        <end position="276"/>
    </location>
</feature>